<name>A0ABQ6Y5E3_9GAMM</name>
<dbReference type="EMBL" id="AQPF01000031">
    <property type="protein sequence ID" value="KAF0804432.1"/>
    <property type="molecule type" value="Genomic_DNA"/>
</dbReference>
<evidence type="ECO:0000256" key="4">
    <source>
        <dbReference type="ARBA" id="ARBA00023136"/>
    </source>
</evidence>
<organism evidence="6 7">
    <name type="scientific">Alcanivorax xiamenensis</name>
    <dbReference type="NCBI Taxonomy" id="1177156"/>
    <lineage>
        <taxon>Bacteria</taxon>
        <taxon>Pseudomonadati</taxon>
        <taxon>Pseudomonadota</taxon>
        <taxon>Gammaproteobacteria</taxon>
        <taxon>Oceanospirillales</taxon>
        <taxon>Alcanivoracaceae</taxon>
        <taxon>Alcanivorax</taxon>
    </lineage>
</organism>
<evidence type="ECO:0000256" key="2">
    <source>
        <dbReference type="ARBA" id="ARBA00022692"/>
    </source>
</evidence>
<keyword evidence="2 5" id="KW-0812">Transmembrane</keyword>
<feature type="transmembrane region" description="Helical" evidence="5">
    <location>
        <begin position="112"/>
        <end position="135"/>
    </location>
</feature>
<comment type="subcellular location">
    <subcellularLocation>
        <location evidence="1">Membrane</location>
        <topology evidence="1">Multi-pass membrane protein</topology>
    </subcellularLocation>
</comment>
<gene>
    <name evidence="6" type="ORF">A6D6_03070</name>
</gene>
<evidence type="ECO:0000256" key="5">
    <source>
        <dbReference type="SAM" id="Phobius"/>
    </source>
</evidence>
<evidence type="ECO:0000313" key="6">
    <source>
        <dbReference type="EMBL" id="KAF0804432.1"/>
    </source>
</evidence>
<sequence length="253" mass="26660">MTELPPSSLSGELLHTPLLGELLHTPLFGLLLTLASYRFAQWAYAKSNSMALFHPFIVAAIPVIIVLPLVGVPYEEYRDQTALISFLLGPATVALAWPLYRQLHTVRSVWRPLLITVVIGAALASGLAVGLAWWLGAPETVVGSLAPKSITTPIAIEVARVTNGDVSLAAGAVAITGIVGALAAGPVFRLLRVEDDRIRGFALGLVAHAIGTARAFEFSEKAGAFGGLALGLTGLLTALALPWIWPWVSSLMG</sequence>
<dbReference type="GO" id="GO:0016787">
    <property type="term" value="F:hydrolase activity"/>
    <property type="evidence" value="ECO:0007669"/>
    <property type="project" value="UniProtKB-KW"/>
</dbReference>
<dbReference type="Pfam" id="PF04172">
    <property type="entry name" value="LrgB"/>
    <property type="match status" value="1"/>
</dbReference>
<feature type="transmembrane region" description="Helical" evidence="5">
    <location>
        <begin position="222"/>
        <end position="245"/>
    </location>
</feature>
<protein>
    <submittedName>
        <fullName evidence="6">Effector of murein hydrolase</fullName>
    </submittedName>
</protein>
<feature type="transmembrane region" description="Helical" evidence="5">
    <location>
        <begin position="168"/>
        <end position="191"/>
    </location>
</feature>
<dbReference type="Proteomes" id="UP000771797">
    <property type="component" value="Unassembled WGS sequence"/>
</dbReference>
<comment type="caution">
    <text evidence="6">The sequence shown here is derived from an EMBL/GenBank/DDBJ whole genome shotgun (WGS) entry which is preliminary data.</text>
</comment>
<keyword evidence="3 5" id="KW-1133">Transmembrane helix</keyword>
<keyword evidence="6" id="KW-0378">Hydrolase</keyword>
<feature type="transmembrane region" description="Helical" evidence="5">
    <location>
        <begin position="52"/>
        <end position="70"/>
    </location>
</feature>
<dbReference type="RefSeq" id="WP_159661203.1">
    <property type="nucleotide sequence ID" value="NZ_AQPF01000031.1"/>
</dbReference>
<evidence type="ECO:0000256" key="3">
    <source>
        <dbReference type="ARBA" id="ARBA00022989"/>
    </source>
</evidence>
<feature type="transmembrane region" description="Helical" evidence="5">
    <location>
        <begin position="22"/>
        <end position="40"/>
    </location>
</feature>
<evidence type="ECO:0000256" key="1">
    <source>
        <dbReference type="ARBA" id="ARBA00004141"/>
    </source>
</evidence>
<dbReference type="InterPro" id="IPR007300">
    <property type="entry name" value="CidB/LrgB"/>
</dbReference>
<evidence type="ECO:0000313" key="7">
    <source>
        <dbReference type="Proteomes" id="UP000771797"/>
    </source>
</evidence>
<keyword evidence="7" id="KW-1185">Reference proteome</keyword>
<reference evidence="6 7" key="1">
    <citation type="submission" date="2012-09" db="EMBL/GenBank/DDBJ databases">
        <title>Genome Sequence of alkane-degrading Bacterium Alcanivorax sp. 6-D-6.</title>
        <authorList>
            <person name="Lai Q."/>
            <person name="Shao Z."/>
        </authorList>
    </citation>
    <scope>NUCLEOTIDE SEQUENCE [LARGE SCALE GENOMIC DNA]</scope>
    <source>
        <strain evidence="6 7">6-D-6</strain>
    </source>
</reference>
<feature type="transmembrane region" description="Helical" evidence="5">
    <location>
        <begin position="82"/>
        <end position="100"/>
    </location>
</feature>
<dbReference type="PANTHER" id="PTHR30249:SF0">
    <property type="entry name" value="PLASTIDAL GLYCOLATE_GLYCERATE TRANSLOCATOR 1, CHLOROPLASTIC"/>
    <property type="match status" value="1"/>
</dbReference>
<keyword evidence="4 5" id="KW-0472">Membrane</keyword>
<dbReference type="PANTHER" id="PTHR30249">
    <property type="entry name" value="PUTATIVE SEROTONIN TRANSPORTER"/>
    <property type="match status" value="1"/>
</dbReference>
<accession>A0ABQ6Y5E3</accession>
<proteinExistence type="predicted"/>